<dbReference type="CDD" id="cd08562">
    <property type="entry name" value="GDPD_EcUgpQ_like"/>
    <property type="match status" value="1"/>
</dbReference>
<evidence type="ECO:0000313" key="2">
    <source>
        <dbReference type="EMBL" id="WMW79596.1"/>
    </source>
</evidence>
<feature type="domain" description="GP-PDE" evidence="1">
    <location>
        <begin position="5"/>
        <end position="257"/>
    </location>
</feature>
<keyword evidence="3" id="KW-1185">Reference proteome</keyword>
<dbReference type="RefSeq" id="WP_309481091.1">
    <property type="nucleotide sequence ID" value="NZ_CP133720.1"/>
</dbReference>
<protein>
    <submittedName>
        <fullName evidence="2">Glycerophosphodiester phosphodiesterase</fullName>
        <ecNumber evidence="2">3.1.4.46</ecNumber>
    </submittedName>
</protein>
<dbReference type="Pfam" id="PF03009">
    <property type="entry name" value="GDPD"/>
    <property type="match status" value="1"/>
</dbReference>
<accession>A0ABY9REE6</accession>
<gene>
    <name evidence="2" type="primary">ugpQ</name>
    <name evidence="2" type="ORF">RF679_13165</name>
</gene>
<organism evidence="2 3">
    <name type="scientific">Undibacterium cyanobacteriorum</name>
    <dbReference type="NCBI Taxonomy" id="3073561"/>
    <lineage>
        <taxon>Bacteria</taxon>
        <taxon>Pseudomonadati</taxon>
        <taxon>Pseudomonadota</taxon>
        <taxon>Betaproteobacteria</taxon>
        <taxon>Burkholderiales</taxon>
        <taxon>Oxalobacteraceae</taxon>
        <taxon>Undibacterium</taxon>
    </lineage>
</organism>
<dbReference type="InterPro" id="IPR017946">
    <property type="entry name" value="PLC-like_Pdiesterase_TIM-brl"/>
</dbReference>
<keyword evidence="2" id="KW-0378">Hydrolase</keyword>
<dbReference type="PANTHER" id="PTHR46211:SF1">
    <property type="entry name" value="GLYCEROPHOSPHODIESTER PHOSPHODIESTERASE, CYTOPLASMIC"/>
    <property type="match status" value="1"/>
</dbReference>
<dbReference type="SUPFAM" id="SSF51695">
    <property type="entry name" value="PLC-like phosphodiesterases"/>
    <property type="match status" value="1"/>
</dbReference>
<proteinExistence type="predicted"/>
<dbReference type="Gene3D" id="3.20.20.190">
    <property type="entry name" value="Phosphatidylinositol (PI) phosphodiesterase"/>
    <property type="match status" value="1"/>
</dbReference>
<dbReference type="InterPro" id="IPR030395">
    <property type="entry name" value="GP_PDE_dom"/>
</dbReference>
<dbReference type="EMBL" id="CP133720">
    <property type="protein sequence ID" value="WMW79596.1"/>
    <property type="molecule type" value="Genomic_DNA"/>
</dbReference>
<sequence length="258" mass="28845">MWPYPRIVAHRGGGKLAPENTLLAMQCGLQYGFRGVEFDVMLSKDGVPVLMHDPEFGRTVAGKGNVADSTAAQLLMMDAGSWFDPRFSNVKVPDYESIFRYCYQHGIWMNVEIKPVPGHEEETGHVVAQATARMLKELQNEPQTSATLSSPVVRSPLFSSFSFTALTCAKQSAPEIARGYLLDEYECNWLSSLEKLEARALHTNHKYLTTTWAKEIKAAGYGLFCYTVNEIERAREILSWGVDGFCTDRLDLIPPDLA</sequence>
<dbReference type="GO" id="GO:0008889">
    <property type="term" value="F:glycerophosphodiester phosphodiesterase activity"/>
    <property type="evidence" value="ECO:0007669"/>
    <property type="project" value="UniProtKB-EC"/>
</dbReference>
<dbReference type="EC" id="3.1.4.46" evidence="2"/>
<dbReference type="Proteomes" id="UP001181355">
    <property type="component" value="Chromosome"/>
</dbReference>
<dbReference type="PANTHER" id="PTHR46211">
    <property type="entry name" value="GLYCEROPHOSPHORYL DIESTER PHOSPHODIESTERASE"/>
    <property type="match status" value="1"/>
</dbReference>
<dbReference type="NCBIfam" id="NF006989">
    <property type="entry name" value="PRK09454.1"/>
    <property type="match status" value="1"/>
</dbReference>
<name>A0ABY9REE6_9BURK</name>
<evidence type="ECO:0000259" key="1">
    <source>
        <dbReference type="PROSITE" id="PS51704"/>
    </source>
</evidence>
<dbReference type="PROSITE" id="PS51704">
    <property type="entry name" value="GP_PDE"/>
    <property type="match status" value="1"/>
</dbReference>
<evidence type="ECO:0000313" key="3">
    <source>
        <dbReference type="Proteomes" id="UP001181355"/>
    </source>
</evidence>
<reference evidence="2" key="1">
    <citation type="submission" date="2023-09" db="EMBL/GenBank/DDBJ databases">
        <title>Undibacterium sp. 20NA77.5 isolated from freshwater.</title>
        <authorList>
            <person name="Le V."/>
            <person name="Ko S.-R."/>
            <person name="Ahn C.-Y."/>
            <person name="Oh H.-M."/>
        </authorList>
    </citation>
    <scope>NUCLEOTIDE SEQUENCE</scope>
    <source>
        <strain evidence="2">20NA77.5</strain>
    </source>
</reference>